<reference evidence="11" key="1">
    <citation type="journal article" date="2021" name="Open Biol.">
        <title>Shared evolutionary footprints suggest mitochondrial oxidative damage underlies multiple complex I losses in fungi.</title>
        <authorList>
            <person name="Schikora-Tamarit M.A."/>
            <person name="Marcet-Houben M."/>
            <person name="Nosek J."/>
            <person name="Gabaldon T."/>
        </authorList>
    </citation>
    <scope>NUCLEOTIDE SEQUENCE</scope>
    <source>
        <strain evidence="11">CBS6341</strain>
    </source>
</reference>
<name>A0A9P8TC09_9ASCO</name>
<evidence type="ECO:0000256" key="10">
    <source>
        <dbReference type="SAM" id="MobiDB-lite"/>
    </source>
</evidence>
<dbReference type="EMBL" id="JAEUBF010001041">
    <property type="protein sequence ID" value="KAH3673174.1"/>
    <property type="molecule type" value="Genomic_DNA"/>
</dbReference>
<reference evidence="11" key="2">
    <citation type="submission" date="2021-01" db="EMBL/GenBank/DDBJ databases">
        <authorList>
            <person name="Schikora-Tamarit M.A."/>
        </authorList>
    </citation>
    <scope>NUCLEOTIDE SEQUENCE</scope>
    <source>
        <strain evidence="11">CBS6341</strain>
    </source>
</reference>
<dbReference type="GO" id="GO:0003697">
    <property type="term" value="F:single-stranded DNA binding"/>
    <property type="evidence" value="ECO:0007669"/>
    <property type="project" value="InterPro"/>
</dbReference>
<feature type="compositionally biased region" description="Low complexity" evidence="10">
    <location>
        <begin position="85"/>
        <end position="98"/>
    </location>
</feature>
<sequence>MFKSIPSKLYNSQIIPNRLYAIYSKKPIIRTTSPIKRTITPSKTSSSTPSSNSNSNSIPIPEESFDPTEFNLQVGQSTRSKDESISSSPSSSSTSALSGLKSQKLNDIFTSTLHDAPNPLNSQLKEINWPISFLGLGSEPFNGKIQEILSSSIDPKDIEIKPDGLIYLPEIKYRRILNRAFGAGGWGLVPRSETIVTNSLITREYGLICNGRLISIARGEQDYFNSDGIPTATEGCKSNALMRCCKDLGIASELWDPIFIREFKLKYSEEKFVEHVSTKRKRKIWKRKDRNVEYPYKLS</sequence>
<accession>A0A9P8TC09</accession>
<comment type="caution">
    <text evidence="11">The sequence shown here is derived from an EMBL/GenBank/DDBJ whole genome shotgun (WGS) entry which is preliminary data.</text>
</comment>
<evidence type="ECO:0000256" key="6">
    <source>
        <dbReference type="ARBA" id="ARBA00023125"/>
    </source>
</evidence>
<dbReference type="Proteomes" id="UP000769528">
    <property type="component" value="Unassembled WGS sequence"/>
</dbReference>
<comment type="similarity">
    <text evidence="2">Belongs to the MGM101 family.</text>
</comment>
<organism evidence="11 12">
    <name type="scientific">Wickerhamomyces mucosus</name>
    <dbReference type="NCBI Taxonomy" id="1378264"/>
    <lineage>
        <taxon>Eukaryota</taxon>
        <taxon>Fungi</taxon>
        <taxon>Dikarya</taxon>
        <taxon>Ascomycota</taxon>
        <taxon>Saccharomycotina</taxon>
        <taxon>Saccharomycetes</taxon>
        <taxon>Phaffomycetales</taxon>
        <taxon>Wickerhamomycetaceae</taxon>
        <taxon>Wickerhamomyces</taxon>
    </lineage>
</organism>
<keyword evidence="12" id="KW-1185">Reference proteome</keyword>
<gene>
    <name evidence="11" type="ORF">WICMUC_003858</name>
</gene>
<evidence type="ECO:0000256" key="2">
    <source>
        <dbReference type="ARBA" id="ARBA00007053"/>
    </source>
</evidence>
<dbReference type="PANTHER" id="PTHR31404">
    <property type="entry name" value="MITOCHONDRIAL GENOME MAINTENANCE PROTEIN MGM101"/>
    <property type="match status" value="1"/>
</dbReference>
<dbReference type="InterPro" id="IPR009446">
    <property type="entry name" value="Mgm101"/>
</dbReference>
<feature type="compositionally biased region" description="Low complexity" evidence="10">
    <location>
        <begin position="38"/>
        <end position="61"/>
    </location>
</feature>
<evidence type="ECO:0000313" key="12">
    <source>
        <dbReference type="Proteomes" id="UP000769528"/>
    </source>
</evidence>
<dbReference type="GO" id="GO:0000262">
    <property type="term" value="C:mitochondrial chromosome"/>
    <property type="evidence" value="ECO:0007669"/>
    <property type="project" value="InterPro"/>
</dbReference>
<proteinExistence type="inferred from homology"/>
<dbReference type="AlphaFoldDB" id="A0A9P8TC09"/>
<feature type="region of interest" description="Disordered" evidence="10">
    <location>
        <begin position="34"/>
        <end position="99"/>
    </location>
</feature>
<keyword evidence="7" id="KW-0496">Mitochondrion</keyword>
<dbReference type="OrthoDB" id="17164at2759"/>
<keyword evidence="9" id="KW-1135">Mitochondrion nucleoid</keyword>
<dbReference type="PANTHER" id="PTHR31404:SF0">
    <property type="entry name" value="MITOCHONDRIAL GENOME MAINTENANCE PROTEIN MGM101"/>
    <property type="match status" value="1"/>
</dbReference>
<evidence type="ECO:0000256" key="5">
    <source>
        <dbReference type="ARBA" id="ARBA00022946"/>
    </source>
</evidence>
<keyword evidence="6" id="KW-0238">DNA-binding</keyword>
<evidence type="ECO:0000256" key="3">
    <source>
        <dbReference type="ARBA" id="ARBA00013628"/>
    </source>
</evidence>
<evidence type="ECO:0000256" key="4">
    <source>
        <dbReference type="ARBA" id="ARBA00022763"/>
    </source>
</evidence>
<dbReference type="GO" id="GO:0036297">
    <property type="term" value="P:interstrand cross-link repair"/>
    <property type="evidence" value="ECO:0007669"/>
    <property type="project" value="TreeGrafter"/>
</dbReference>
<keyword evidence="4" id="KW-0227">DNA damage</keyword>
<keyword evidence="8" id="KW-0234">DNA repair</keyword>
<evidence type="ECO:0000256" key="9">
    <source>
        <dbReference type="ARBA" id="ARBA00023271"/>
    </source>
</evidence>
<evidence type="ECO:0000256" key="7">
    <source>
        <dbReference type="ARBA" id="ARBA00023128"/>
    </source>
</evidence>
<evidence type="ECO:0000256" key="8">
    <source>
        <dbReference type="ARBA" id="ARBA00023204"/>
    </source>
</evidence>
<evidence type="ECO:0000256" key="1">
    <source>
        <dbReference type="ARBA" id="ARBA00004436"/>
    </source>
</evidence>
<protein>
    <recommendedName>
        <fullName evidence="3">Mitochondrial genome maintenance protein MGM101</fullName>
    </recommendedName>
</protein>
<dbReference type="GO" id="GO:0000725">
    <property type="term" value="P:recombinational repair"/>
    <property type="evidence" value="ECO:0007669"/>
    <property type="project" value="TreeGrafter"/>
</dbReference>
<comment type="subcellular location">
    <subcellularLocation>
        <location evidence="1">Mitochondrion matrix</location>
        <location evidence="1">Mitochondrion nucleoid</location>
    </subcellularLocation>
</comment>
<keyword evidence="5" id="KW-0809">Transit peptide</keyword>
<evidence type="ECO:0000313" key="11">
    <source>
        <dbReference type="EMBL" id="KAH3673174.1"/>
    </source>
</evidence>
<dbReference type="Pfam" id="PF06420">
    <property type="entry name" value="Mgm101p"/>
    <property type="match status" value="1"/>
</dbReference>